<evidence type="ECO:0000313" key="2">
    <source>
        <dbReference type="EMBL" id="KAF1962743.1"/>
    </source>
</evidence>
<reference evidence="2" key="1">
    <citation type="journal article" date="2020" name="Stud. Mycol.">
        <title>101 Dothideomycetes genomes: a test case for predicting lifestyles and emergence of pathogens.</title>
        <authorList>
            <person name="Haridas S."/>
            <person name="Albert R."/>
            <person name="Binder M."/>
            <person name="Bloem J."/>
            <person name="Labutti K."/>
            <person name="Salamov A."/>
            <person name="Andreopoulos B."/>
            <person name="Baker S."/>
            <person name="Barry K."/>
            <person name="Bills G."/>
            <person name="Bluhm B."/>
            <person name="Cannon C."/>
            <person name="Castanera R."/>
            <person name="Culley D."/>
            <person name="Daum C."/>
            <person name="Ezra D."/>
            <person name="Gonzalez J."/>
            <person name="Henrissat B."/>
            <person name="Kuo A."/>
            <person name="Liang C."/>
            <person name="Lipzen A."/>
            <person name="Lutzoni F."/>
            <person name="Magnuson J."/>
            <person name="Mondo S."/>
            <person name="Nolan M."/>
            <person name="Ohm R."/>
            <person name="Pangilinan J."/>
            <person name="Park H.-J."/>
            <person name="Ramirez L."/>
            <person name="Alfaro M."/>
            <person name="Sun H."/>
            <person name="Tritt A."/>
            <person name="Yoshinaga Y."/>
            <person name="Zwiers L.-H."/>
            <person name="Turgeon B."/>
            <person name="Goodwin S."/>
            <person name="Spatafora J."/>
            <person name="Crous P."/>
            <person name="Grigoriev I."/>
        </authorList>
    </citation>
    <scope>NUCLEOTIDE SEQUENCE</scope>
    <source>
        <strain evidence="2">CBS 675.92</strain>
    </source>
</reference>
<dbReference type="InterPro" id="IPR021851">
    <property type="entry name" value="DUF3455"/>
</dbReference>
<dbReference type="AlphaFoldDB" id="A0A6A5UC43"/>
<proteinExistence type="predicted"/>
<dbReference type="PANTHER" id="PTHR35567">
    <property type="entry name" value="MALATE DEHYDROGENASE (AFU_ORTHOLOGUE AFUA_2G13800)"/>
    <property type="match status" value="1"/>
</dbReference>
<dbReference type="Proteomes" id="UP000800035">
    <property type="component" value="Unassembled WGS sequence"/>
</dbReference>
<evidence type="ECO:0000256" key="1">
    <source>
        <dbReference type="SAM" id="SignalP"/>
    </source>
</evidence>
<accession>A0A6A5UC43</accession>
<evidence type="ECO:0000313" key="3">
    <source>
        <dbReference type="Proteomes" id="UP000800035"/>
    </source>
</evidence>
<sequence>MRSTFALAAIALPFALAAPYRLASDIFRRQDNGSACKLAGTPQPANTLTPPASDLTLVLIALGKGTQNYSCADSSATTIPASNGAVAQLFNASCEVASNEPDFGTITESGAAIGAHFFFDMSTPEFDIIGLGETQTKKIDVDSTTPAATDVPWLRLEAQTSGTTSAVKQIYRLNTKGGVAPKTCEGQAAVVTVEYTAQYWMYASTSDIAARRKRSLNAPVA</sequence>
<protein>
    <recommendedName>
        <fullName evidence="4">Malate dehydrogenase</fullName>
    </recommendedName>
</protein>
<feature type="chain" id="PRO_5025656434" description="Malate dehydrogenase" evidence="1">
    <location>
        <begin position="18"/>
        <end position="221"/>
    </location>
</feature>
<keyword evidence="1" id="KW-0732">Signal</keyword>
<keyword evidence="3" id="KW-1185">Reference proteome</keyword>
<organism evidence="2 3">
    <name type="scientific">Byssothecium circinans</name>
    <dbReference type="NCBI Taxonomy" id="147558"/>
    <lineage>
        <taxon>Eukaryota</taxon>
        <taxon>Fungi</taxon>
        <taxon>Dikarya</taxon>
        <taxon>Ascomycota</taxon>
        <taxon>Pezizomycotina</taxon>
        <taxon>Dothideomycetes</taxon>
        <taxon>Pleosporomycetidae</taxon>
        <taxon>Pleosporales</taxon>
        <taxon>Massarineae</taxon>
        <taxon>Massarinaceae</taxon>
        <taxon>Byssothecium</taxon>
    </lineage>
</organism>
<gene>
    <name evidence="2" type="ORF">CC80DRAFT_565272</name>
</gene>
<feature type="signal peptide" evidence="1">
    <location>
        <begin position="1"/>
        <end position="17"/>
    </location>
</feature>
<dbReference type="Pfam" id="PF11937">
    <property type="entry name" value="DUF3455"/>
    <property type="match status" value="1"/>
</dbReference>
<name>A0A6A5UC43_9PLEO</name>
<evidence type="ECO:0008006" key="4">
    <source>
        <dbReference type="Google" id="ProtNLM"/>
    </source>
</evidence>
<dbReference type="PANTHER" id="PTHR35567:SF11">
    <property type="entry name" value="MALATE DEHYDROGENASE (AFU_ORTHOLOGUE AFUA_2G13800)"/>
    <property type="match status" value="1"/>
</dbReference>
<dbReference type="OrthoDB" id="1859733at2759"/>
<dbReference type="EMBL" id="ML976978">
    <property type="protein sequence ID" value="KAF1962743.1"/>
    <property type="molecule type" value="Genomic_DNA"/>
</dbReference>